<evidence type="ECO:0000259" key="5">
    <source>
        <dbReference type="Pfam" id="PF02120"/>
    </source>
</evidence>
<dbReference type="InterPro" id="IPR052563">
    <property type="entry name" value="FliK"/>
</dbReference>
<reference evidence="6" key="1">
    <citation type="submission" date="2023-09" db="EMBL/GenBank/DDBJ databases">
        <title>Paucibacter sp. APW11 Genome sequencing and assembly.</title>
        <authorList>
            <person name="Kim I."/>
        </authorList>
    </citation>
    <scope>NUCLEOTIDE SEQUENCE</scope>
    <source>
        <strain evidence="6">APW11</strain>
    </source>
</reference>
<dbReference type="InterPro" id="IPR001635">
    <property type="entry name" value="Flag_hook_Flik"/>
</dbReference>
<keyword evidence="6" id="KW-0966">Cell projection</keyword>
<protein>
    <submittedName>
        <fullName evidence="6">Flagellar hook-length control protein FliK</fullName>
    </submittedName>
</protein>
<dbReference type="InterPro" id="IPR038610">
    <property type="entry name" value="FliK-like_C_sf"/>
</dbReference>
<dbReference type="Gene3D" id="3.30.750.140">
    <property type="match status" value="1"/>
</dbReference>
<evidence type="ECO:0000256" key="4">
    <source>
        <dbReference type="SAM" id="MobiDB-lite"/>
    </source>
</evidence>
<comment type="caution">
    <text evidence="6">The sequence shown here is derived from an EMBL/GenBank/DDBJ whole genome shotgun (WGS) entry which is preliminary data.</text>
</comment>
<feature type="domain" description="Flagellar hook-length control protein-like C-terminal" evidence="5">
    <location>
        <begin position="336"/>
        <end position="414"/>
    </location>
</feature>
<evidence type="ECO:0000256" key="2">
    <source>
        <dbReference type="ARBA" id="ARBA00009149"/>
    </source>
</evidence>
<evidence type="ECO:0000256" key="3">
    <source>
        <dbReference type="ARBA" id="ARBA00022795"/>
    </source>
</evidence>
<evidence type="ECO:0000313" key="6">
    <source>
        <dbReference type="EMBL" id="MDT8999353.1"/>
    </source>
</evidence>
<dbReference type="CDD" id="cd17470">
    <property type="entry name" value="T3SS_Flik_C"/>
    <property type="match status" value="1"/>
</dbReference>
<keyword evidence="7" id="KW-1185">Reference proteome</keyword>
<proteinExistence type="inferred from homology"/>
<comment type="function">
    <text evidence="1">Controls the length of the flagellar hook.</text>
</comment>
<evidence type="ECO:0000256" key="1">
    <source>
        <dbReference type="ARBA" id="ARBA00003944"/>
    </source>
</evidence>
<dbReference type="RefSeq" id="WP_315649846.1">
    <property type="nucleotide sequence ID" value="NZ_JAVXZY010000002.1"/>
</dbReference>
<gene>
    <name evidence="6" type="ORF">RQP53_08755</name>
</gene>
<feature type="compositionally biased region" description="Low complexity" evidence="4">
    <location>
        <begin position="170"/>
        <end position="199"/>
    </location>
</feature>
<feature type="compositionally biased region" description="Polar residues" evidence="4">
    <location>
        <begin position="237"/>
        <end position="251"/>
    </location>
</feature>
<dbReference type="EMBL" id="JAVXZY010000002">
    <property type="protein sequence ID" value="MDT8999353.1"/>
    <property type="molecule type" value="Genomic_DNA"/>
</dbReference>
<feature type="compositionally biased region" description="Low complexity" evidence="4">
    <location>
        <begin position="109"/>
        <end position="139"/>
    </location>
</feature>
<organism evidence="6 7">
    <name type="scientific">Roseateles aquae</name>
    <dbReference type="NCBI Taxonomy" id="3077235"/>
    <lineage>
        <taxon>Bacteria</taxon>
        <taxon>Pseudomonadati</taxon>
        <taxon>Pseudomonadota</taxon>
        <taxon>Betaproteobacteria</taxon>
        <taxon>Burkholderiales</taxon>
        <taxon>Sphaerotilaceae</taxon>
        <taxon>Roseateles</taxon>
    </lineage>
</organism>
<accession>A0ABU3PB68</accession>
<name>A0ABU3PB68_9BURK</name>
<dbReference type="PANTHER" id="PTHR37533">
    <property type="entry name" value="FLAGELLAR HOOK-LENGTH CONTROL PROTEIN"/>
    <property type="match status" value="1"/>
</dbReference>
<keyword evidence="6" id="KW-0969">Cilium</keyword>
<evidence type="ECO:0000313" key="7">
    <source>
        <dbReference type="Proteomes" id="UP001246372"/>
    </source>
</evidence>
<feature type="region of interest" description="Disordered" evidence="4">
    <location>
        <begin position="402"/>
        <end position="442"/>
    </location>
</feature>
<dbReference type="PANTHER" id="PTHR37533:SF2">
    <property type="entry name" value="FLAGELLAR HOOK-LENGTH CONTROL PROTEIN"/>
    <property type="match status" value="1"/>
</dbReference>
<keyword evidence="3" id="KW-1005">Bacterial flagellum biogenesis</keyword>
<keyword evidence="6" id="KW-0282">Flagellum</keyword>
<sequence length="463" mass="45608">MNKIATSPATLSSAVAGLAGTAGRAATASNAAAAGSASFMQLLRDSSQPAMPPAAPAPAPVPAAQTSTPTPQAAAPAPGRDARPAPGTEHNAEDGRHTMPARLPGNTPAKASSAEASKAAKAAGSAGDKSAATGSAKTSARGDADDAGTASTRCEDTGELTQDGDDNTTAASDAGQLAAQAAAGNPQAPAASAPGLLLAEQRPAASLARAGNNQDHMTAASESDDAEATQRLGAAPQSDSTPLMDKSSASPGSKPALAEQVLAIVSGRAEAGAKLGSSTGAAASEFAGALQAAQGASSAKLERSSAQGIAAPREYSIDAPLYSDDFAPQMSARLSLAAADGVQQALLNLNPAEMGPVQVQIVLDGQQAQISFVSDQPDTRAVLERSLPELAAALRDNGMTLSGGGVFSQSQQGQARQEGRNADAGSRAILGGGSRPDDSVQPLMAALPTPATRGSRGVLDLFA</sequence>
<dbReference type="InterPro" id="IPR021136">
    <property type="entry name" value="Flagellar_hook_control-like_C"/>
</dbReference>
<dbReference type="Proteomes" id="UP001246372">
    <property type="component" value="Unassembled WGS sequence"/>
</dbReference>
<feature type="compositionally biased region" description="Pro residues" evidence="4">
    <location>
        <begin position="50"/>
        <end position="61"/>
    </location>
</feature>
<comment type="similarity">
    <text evidence="2">Belongs to the FliK family.</text>
</comment>
<feature type="region of interest" description="Disordered" evidence="4">
    <location>
        <begin position="44"/>
        <end position="255"/>
    </location>
</feature>
<feature type="compositionally biased region" description="Low complexity" evidence="4">
    <location>
        <begin position="62"/>
        <end position="87"/>
    </location>
</feature>
<dbReference type="PRINTS" id="PR01007">
    <property type="entry name" value="FLGHOOKFLIK"/>
</dbReference>
<dbReference type="Pfam" id="PF02120">
    <property type="entry name" value="Flg_hook"/>
    <property type="match status" value="1"/>
</dbReference>